<comment type="caution">
    <text evidence="1">The sequence shown here is derived from an EMBL/GenBank/DDBJ whole genome shotgun (WGS) entry which is preliminary data.</text>
</comment>
<evidence type="ECO:0000313" key="1">
    <source>
        <dbReference type="EMBL" id="KAK9326013.1"/>
    </source>
</evidence>
<evidence type="ECO:0000313" key="2">
    <source>
        <dbReference type="Proteomes" id="UP001489719"/>
    </source>
</evidence>
<protein>
    <submittedName>
        <fullName evidence="1">Frag1/DRAM/Sfk1 family-domain-containing protein</fullName>
    </submittedName>
</protein>
<proteinExistence type="predicted"/>
<dbReference type="EMBL" id="MU970036">
    <property type="protein sequence ID" value="KAK9326013.1"/>
    <property type="molecule type" value="Genomic_DNA"/>
</dbReference>
<reference evidence="2" key="1">
    <citation type="journal article" date="2024" name="Front. Bioeng. Biotechnol.">
        <title>Genome-scale model development and genomic sequencing of the oleaginous clade Lipomyces.</title>
        <authorList>
            <person name="Czajka J.J."/>
            <person name="Han Y."/>
            <person name="Kim J."/>
            <person name="Mondo S.J."/>
            <person name="Hofstad B.A."/>
            <person name="Robles A."/>
            <person name="Haridas S."/>
            <person name="Riley R."/>
            <person name="LaButti K."/>
            <person name="Pangilinan J."/>
            <person name="Andreopoulos W."/>
            <person name="Lipzen A."/>
            <person name="Yan J."/>
            <person name="Wang M."/>
            <person name="Ng V."/>
            <person name="Grigoriev I.V."/>
            <person name="Spatafora J.W."/>
            <person name="Magnuson J.K."/>
            <person name="Baker S.E."/>
            <person name="Pomraning K.R."/>
        </authorList>
    </citation>
    <scope>NUCLEOTIDE SEQUENCE [LARGE SCALE GENOMIC DNA]</scope>
    <source>
        <strain evidence="2">CBS 10300</strain>
    </source>
</reference>
<name>A0ACC3TYB9_9ASCO</name>
<keyword evidence="2" id="KW-1185">Reference proteome</keyword>
<gene>
    <name evidence="1" type="ORF">V1517DRAFT_350074</name>
</gene>
<sequence length="281" mass="31253">MVAEKRPYWSTVSVLEHFRFYWLLPLASLVVWWAMLIALLGIWAGDGYRRYPGQDADSHLPYISDIAASGVKPLFIAADAVQGVLFVLALVSERYLRHKGRLEPNRYKAEKVMSTLAIVFAVVGQIGLVLLSILDTYRHHRAHVICLGIFVVGIGIASACSFCEFAMLRKKYFEVRWLRFSYIAKLAWFIVALGLAIAFLALLRTSNPNPGAAVEWTLAYWYGLFSIILVFDLLPASKRSQQRERTSGYLFGLDVVADANNTPPSLEASGILASGSGSESD</sequence>
<accession>A0ACC3TYB9</accession>
<organism evidence="1 2">
    <name type="scientific">Lipomyces orientalis</name>
    <dbReference type="NCBI Taxonomy" id="1233043"/>
    <lineage>
        <taxon>Eukaryota</taxon>
        <taxon>Fungi</taxon>
        <taxon>Dikarya</taxon>
        <taxon>Ascomycota</taxon>
        <taxon>Saccharomycotina</taxon>
        <taxon>Lipomycetes</taxon>
        <taxon>Lipomycetales</taxon>
        <taxon>Lipomycetaceae</taxon>
        <taxon>Lipomyces</taxon>
    </lineage>
</organism>
<dbReference type="Proteomes" id="UP001489719">
    <property type="component" value="Unassembled WGS sequence"/>
</dbReference>